<dbReference type="EMBL" id="JARKIE010000024">
    <property type="protein sequence ID" value="KAJ7698881.1"/>
    <property type="molecule type" value="Genomic_DNA"/>
</dbReference>
<dbReference type="PANTHER" id="PTHR31845:SF19">
    <property type="entry name" value="TRANSCRIPTION FACTOR DOMAIN-CONTAINING PROTEIN"/>
    <property type="match status" value="1"/>
</dbReference>
<evidence type="ECO:0000313" key="8">
    <source>
        <dbReference type="Proteomes" id="UP001221757"/>
    </source>
</evidence>
<keyword evidence="5" id="KW-0539">Nucleus</keyword>
<comment type="caution">
    <text evidence="7">The sequence shown here is derived from an EMBL/GenBank/DDBJ whole genome shotgun (WGS) entry which is preliminary data.</text>
</comment>
<dbReference type="GO" id="GO:0000976">
    <property type="term" value="F:transcription cis-regulatory region binding"/>
    <property type="evidence" value="ECO:0007669"/>
    <property type="project" value="TreeGrafter"/>
</dbReference>
<evidence type="ECO:0000256" key="3">
    <source>
        <dbReference type="ARBA" id="ARBA00023125"/>
    </source>
</evidence>
<evidence type="ECO:0000256" key="2">
    <source>
        <dbReference type="ARBA" id="ARBA00023015"/>
    </source>
</evidence>
<gene>
    <name evidence="7" type="ORF">B0H17DRAFT_1129439</name>
</gene>
<evidence type="ECO:0000313" key="7">
    <source>
        <dbReference type="EMBL" id="KAJ7698881.1"/>
    </source>
</evidence>
<dbReference type="CDD" id="cd12148">
    <property type="entry name" value="fungal_TF_MHR"/>
    <property type="match status" value="1"/>
</dbReference>
<reference evidence="7" key="1">
    <citation type="submission" date="2023-03" db="EMBL/GenBank/DDBJ databases">
        <title>Massive genome expansion in bonnet fungi (Mycena s.s.) driven by repeated elements and novel gene families across ecological guilds.</title>
        <authorList>
            <consortium name="Lawrence Berkeley National Laboratory"/>
            <person name="Harder C.B."/>
            <person name="Miyauchi S."/>
            <person name="Viragh M."/>
            <person name="Kuo A."/>
            <person name="Thoen E."/>
            <person name="Andreopoulos B."/>
            <person name="Lu D."/>
            <person name="Skrede I."/>
            <person name="Drula E."/>
            <person name="Henrissat B."/>
            <person name="Morin E."/>
            <person name="Kohler A."/>
            <person name="Barry K."/>
            <person name="LaButti K."/>
            <person name="Morin E."/>
            <person name="Salamov A."/>
            <person name="Lipzen A."/>
            <person name="Mereny Z."/>
            <person name="Hegedus B."/>
            <person name="Baldrian P."/>
            <person name="Stursova M."/>
            <person name="Weitz H."/>
            <person name="Taylor A."/>
            <person name="Grigoriev I.V."/>
            <person name="Nagy L.G."/>
            <person name="Martin F."/>
            <person name="Kauserud H."/>
        </authorList>
    </citation>
    <scope>NUCLEOTIDE SEQUENCE</scope>
    <source>
        <strain evidence="7">CBHHK067</strain>
    </source>
</reference>
<name>A0AAD7DVL9_MYCRO</name>
<accession>A0AAD7DVL9</accession>
<evidence type="ECO:0000256" key="4">
    <source>
        <dbReference type="ARBA" id="ARBA00023163"/>
    </source>
</evidence>
<keyword evidence="4" id="KW-0804">Transcription</keyword>
<keyword evidence="8" id="KW-1185">Reference proteome</keyword>
<dbReference type="PANTHER" id="PTHR31845">
    <property type="entry name" value="FINGER DOMAIN PROTEIN, PUTATIVE-RELATED"/>
    <property type="match status" value="1"/>
</dbReference>
<sequence>MYMPPETYYSSCTQAHRALPGIILTVECFNSEPTKLFGEPFEVCITERDWSSQNACSGTISENRWNRSASLATIAEPRNTVRGDVCTRCVSKGLVCARPQSMRERKDERGRRASSPQGRQNPEHQHPDRSQVHTNSTPAAGRSQRIEDLIEPDTDHDLAPIESVEHLSWSARKRKVPFAFGPRLDTSSVLDPIISGLITDVQAERLFNRFHETFGRTLAYFDSSLCTFAHVRRSSHALLTAVCLIVARVEPGLEQDLRSVEIAQSLMMLAAFQCPNKDIREDRSWTLLGHTIRVASELNLQGSLFVECTEQGEAECRRRRNAERAWVSASESMPRLELATLYGNHALVQLLGLALHNTPAAEWNPDIILDLYRACLNYLEAFPNLLAPAKLVYCYNSQRTRRP</sequence>
<evidence type="ECO:0000256" key="5">
    <source>
        <dbReference type="ARBA" id="ARBA00023242"/>
    </source>
</evidence>
<dbReference type="Proteomes" id="UP001221757">
    <property type="component" value="Unassembled WGS sequence"/>
</dbReference>
<dbReference type="GO" id="GO:0005634">
    <property type="term" value="C:nucleus"/>
    <property type="evidence" value="ECO:0007669"/>
    <property type="project" value="UniProtKB-SubCell"/>
</dbReference>
<feature type="compositionally biased region" description="Basic and acidic residues" evidence="6">
    <location>
        <begin position="101"/>
        <end position="111"/>
    </location>
</feature>
<keyword evidence="3" id="KW-0238">DNA-binding</keyword>
<evidence type="ECO:0000256" key="6">
    <source>
        <dbReference type="SAM" id="MobiDB-lite"/>
    </source>
</evidence>
<proteinExistence type="predicted"/>
<feature type="compositionally biased region" description="Basic and acidic residues" evidence="6">
    <location>
        <begin position="121"/>
        <end position="131"/>
    </location>
</feature>
<evidence type="ECO:0008006" key="9">
    <source>
        <dbReference type="Google" id="ProtNLM"/>
    </source>
</evidence>
<protein>
    <recommendedName>
        <fullName evidence="9">Transcription factor domain-containing protein</fullName>
    </recommendedName>
</protein>
<dbReference type="InterPro" id="IPR051089">
    <property type="entry name" value="prtT"/>
</dbReference>
<organism evidence="7 8">
    <name type="scientific">Mycena rosella</name>
    <name type="common">Pink bonnet</name>
    <name type="synonym">Agaricus rosellus</name>
    <dbReference type="NCBI Taxonomy" id="1033263"/>
    <lineage>
        <taxon>Eukaryota</taxon>
        <taxon>Fungi</taxon>
        <taxon>Dikarya</taxon>
        <taxon>Basidiomycota</taxon>
        <taxon>Agaricomycotina</taxon>
        <taxon>Agaricomycetes</taxon>
        <taxon>Agaricomycetidae</taxon>
        <taxon>Agaricales</taxon>
        <taxon>Marasmiineae</taxon>
        <taxon>Mycenaceae</taxon>
        <taxon>Mycena</taxon>
    </lineage>
</organism>
<keyword evidence="2" id="KW-0805">Transcription regulation</keyword>
<comment type="subcellular location">
    <subcellularLocation>
        <location evidence="1">Nucleus</location>
    </subcellularLocation>
</comment>
<dbReference type="GO" id="GO:0000981">
    <property type="term" value="F:DNA-binding transcription factor activity, RNA polymerase II-specific"/>
    <property type="evidence" value="ECO:0007669"/>
    <property type="project" value="TreeGrafter"/>
</dbReference>
<dbReference type="AlphaFoldDB" id="A0AAD7DVL9"/>
<evidence type="ECO:0000256" key="1">
    <source>
        <dbReference type="ARBA" id="ARBA00004123"/>
    </source>
</evidence>
<feature type="region of interest" description="Disordered" evidence="6">
    <location>
        <begin position="100"/>
        <end position="144"/>
    </location>
</feature>